<reference evidence="2 3" key="2">
    <citation type="submission" date="2015-05" db="EMBL/GenBank/DDBJ databases">
        <authorList>
            <person name="Morales-Cruz A."/>
            <person name="Amrine K.C."/>
            <person name="Cantu D."/>
        </authorList>
    </citation>
    <scope>NUCLEOTIDE SEQUENCE [LARGE SCALE GENOMIC DNA]</scope>
    <source>
        <strain evidence="2">DA912</strain>
    </source>
</reference>
<proteinExistence type="predicted"/>
<comment type="caution">
    <text evidence="2">The sequence shown here is derived from an EMBL/GenBank/DDBJ whole genome shotgun (WGS) entry which is preliminary data.</text>
</comment>
<protein>
    <submittedName>
        <fullName evidence="2">Uncharacterized protein</fullName>
    </submittedName>
</protein>
<dbReference type="OrthoDB" id="5240210at2759"/>
<sequence length="151" mass="16269">MAGMLQMGTSATTNASGIPSISPSLPPIHSAAAAEEWEIAPGRLTMDDKYLAFSTSFLSREIVSAKAAQQLSPTQRVLNKSIAALNQLSVGQEEGWDCTCSVIRGVLKMRVGDVEARIGQGGVIIVEKECIITNVSHKEARIQVWWKKADD</sequence>
<evidence type="ECO:0000313" key="2">
    <source>
        <dbReference type="EMBL" id="KKY32434.1"/>
    </source>
</evidence>
<gene>
    <name evidence="2" type="ORF">UCDDA912_g07596</name>
</gene>
<evidence type="ECO:0000313" key="3">
    <source>
        <dbReference type="Proteomes" id="UP000034680"/>
    </source>
</evidence>
<accession>A0A0G2FE58</accession>
<dbReference type="STRING" id="1214573.A0A0G2FE58"/>
<name>A0A0G2FE58_9PEZI</name>
<keyword evidence="3" id="KW-1185">Reference proteome</keyword>
<dbReference type="EMBL" id="LCUC01000317">
    <property type="protein sequence ID" value="KKY32434.1"/>
    <property type="molecule type" value="Genomic_DNA"/>
</dbReference>
<evidence type="ECO:0000256" key="1">
    <source>
        <dbReference type="SAM" id="MobiDB-lite"/>
    </source>
</evidence>
<organism evidence="2 3">
    <name type="scientific">Diaporthe ampelina</name>
    <dbReference type="NCBI Taxonomy" id="1214573"/>
    <lineage>
        <taxon>Eukaryota</taxon>
        <taxon>Fungi</taxon>
        <taxon>Dikarya</taxon>
        <taxon>Ascomycota</taxon>
        <taxon>Pezizomycotina</taxon>
        <taxon>Sordariomycetes</taxon>
        <taxon>Sordariomycetidae</taxon>
        <taxon>Diaporthales</taxon>
        <taxon>Diaporthaceae</taxon>
        <taxon>Diaporthe</taxon>
    </lineage>
</organism>
<reference evidence="2 3" key="1">
    <citation type="submission" date="2015-05" db="EMBL/GenBank/DDBJ databases">
        <title>Distinctive expansion of gene families associated with plant cell wall degradation and secondary metabolism in the genomes of grapevine trunk pathogens.</title>
        <authorList>
            <person name="Lawrence D.P."/>
            <person name="Travadon R."/>
            <person name="Rolshausen P.E."/>
            <person name="Baumgartner K."/>
        </authorList>
    </citation>
    <scope>NUCLEOTIDE SEQUENCE [LARGE SCALE GENOMIC DNA]</scope>
    <source>
        <strain evidence="2">DA912</strain>
    </source>
</reference>
<dbReference type="Proteomes" id="UP000034680">
    <property type="component" value="Unassembled WGS sequence"/>
</dbReference>
<dbReference type="AlphaFoldDB" id="A0A0G2FE58"/>
<feature type="region of interest" description="Disordered" evidence="1">
    <location>
        <begin position="1"/>
        <end position="20"/>
    </location>
</feature>